<name>A0AAD6XDC6_9AGAR</name>
<keyword evidence="2" id="KW-1185">Reference proteome</keyword>
<proteinExistence type="predicted"/>
<dbReference type="Proteomes" id="UP001218188">
    <property type="component" value="Unassembled WGS sequence"/>
</dbReference>
<accession>A0AAD6XDC6</accession>
<gene>
    <name evidence="1" type="ORF">C8F04DRAFT_1177336</name>
</gene>
<organism evidence="1 2">
    <name type="scientific">Mycena alexandri</name>
    <dbReference type="NCBI Taxonomy" id="1745969"/>
    <lineage>
        <taxon>Eukaryota</taxon>
        <taxon>Fungi</taxon>
        <taxon>Dikarya</taxon>
        <taxon>Basidiomycota</taxon>
        <taxon>Agaricomycotina</taxon>
        <taxon>Agaricomycetes</taxon>
        <taxon>Agaricomycetidae</taxon>
        <taxon>Agaricales</taxon>
        <taxon>Marasmiineae</taxon>
        <taxon>Mycenaceae</taxon>
        <taxon>Mycena</taxon>
    </lineage>
</organism>
<reference evidence="1" key="1">
    <citation type="submission" date="2023-03" db="EMBL/GenBank/DDBJ databases">
        <title>Massive genome expansion in bonnet fungi (Mycena s.s.) driven by repeated elements and novel gene families across ecological guilds.</title>
        <authorList>
            <consortium name="Lawrence Berkeley National Laboratory"/>
            <person name="Harder C.B."/>
            <person name="Miyauchi S."/>
            <person name="Viragh M."/>
            <person name="Kuo A."/>
            <person name="Thoen E."/>
            <person name="Andreopoulos B."/>
            <person name="Lu D."/>
            <person name="Skrede I."/>
            <person name="Drula E."/>
            <person name="Henrissat B."/>
            <person name="Morin E."/>
            <person name="Kohler A."/>
            <person name="Barry K."/>
            <person name="LaButti K."/>
            <person name="Morin E."/>
            <person name="Salamov A."/>
            <person name="Lipzen A."/>
            <person name="Mereny Z."/>
            <person name="Hegedus B."/>
            <person name="Baldrian P."/>
            <person name="Stursova M."/>
            <person name="Weitz H."/>
            <person name="Taylor A."/>
            <person name="Grigoriev I.V."/>
            <person name="Nagy L.G."/>
            <person name="Martin F."/>
            <person name="Kauserud H."/>
        </authorList>
    </citation>
    <scope>NUCLEOTIDE SEQUENCE</scope>
    <source>
        <strain evidence="1">CBHHK200</strain>
    </source>
</reference>
<protein>
    <submittedName>
        <fullName evidence="1">Uncharacterized protein</fullName>
    </submittedName>
</protein>
<dbReference type="AlphaFoldDB" id="A0AAD6XDC6"/>
<sequence>MSDREHGASCQCAFTLLCTKREGMHSPTWPDLESNEGLAFEYYEEKYCKCARYQLRHQAYHCKNPQIAMNTERETSLTQSTVIVATRKNTHIKATEGGAPATEYGNWVHGQQHYSPKAWRSPPRGKEGSVERSCAALRGTNQEHAVKLLNGQQPNLAACKHWLGPRTQIRARSTTPIVAEGLSDSIITTPRSILTISPHARPRN</sequence>
<evidence type="ECO:0000313" key="2">
    <source>
        <dbReference type="Proteomes" id="UP001218188"/>
    </source>
</evidence>
<evidence type="ECO:0000313" key="1">
    <source>
        <dbReference type="EMBL" id="KAJ7041124.1"/>
    </source>
</evidence>
<comment type="caution">
    <text evidence="1">The sequence shown here is derived from an EMBL/GenBank/DDBJ whole genome shotgun (WGS) entry which is preliminary data.</text>
</comment>
<dbReference type="EMBL" id="JARJCM010000018">
    <property type="protein sequence ID" value="KAJ7041124.1"/>
    <property type="molecule type" value="Genomic_DNA"/>
</dbReference>